<evidence type="ECO:0000313" key="2">
    <source>
        <dbReference type="Proteomes" id="UP000238164"/>
    </source>
</evidence>
<dbReference type="InterPro" id="IPR036259">
    <property type="entry name" value="MFS_trans_sf"/>
</dbReference>
<sequence length="76" mass="8169">MVVGMSLFILGPVLGGTALAAFRWEWLLVVNAPIALIARIGVRLGVSSDRHEDLTHDAYRARAATGRLTPTSEGPR</sequence>
<reference evidence="1 2" key="1">
    <citation type="submission" date="2018-02" db="EMBL/GenBank/DDBJ databases">
        <authorList>
            <person name="Cohen D.B."/>
            <person name="Kent A.D."/>
        </authorList>
    </citation>
    <scope>NUCLEOTIDE SEQUENCE [LARGE SCALE GENOMIC DNA]</scope>
    <source>
        <strain evidence="1">1</strain>
    </source>
</reference>
<keyword evidence="2" id="KW-1185">Reference proteome</keyword>
<protein>
    <submittedName>
        <fullName evidence="1">Uncharacterized protein</fullName>
    </submittedName>
</protein>
<dbReference type="SUPFAM" id="SSF103473">
    <property type="entry name" value="MFS general substrate transporter"/>
    <property type="match status" value="1"/>
</dbReference>
<dbReference type="AlphaFoldDB" id="A0A2N9JFQ4"/>
<dbReference type="KEGG" id="mgg:MPLG2_1924"/>
<gene>
    <name evidence="1" type="ORF">MPLG2_1924</name>
</gene>
<dbReference type="Proteomes" id="UP000238164">
    <property type="component" value="Chromosome 1"/>
</dbReference>
<organism evidence="1 2">
    <name type="scientific">Micropruina glycogenica</name>
    <dbReference type="NCBI Taxonomy" id="75385"/>
    <lineage>
        <taxon>Bacteria</taxon>
        <taxon>Bacillati</taxon>
        <taxon>Actinomycetota</taxon>
        <taxon>Actinomycetes</taxon>
        <taxon>Propionibacteriales</taxon>
        <taxon>Nocardioidaceae</taxon>
        <taxon>Micropruina</taxon>
    </lineage>
</organism>
<dbReference type="Gene3D" id="1.20.1720.10">
    <property type="entry name" value="Multidrug resistance protein D"/>
    <property type="match status" value="1"/>
</dbReference>
<accession>A0A2N9JFQ4</accession>
<dbReference type="EMBL" id="LT985188">
    <property type="protein sequence ID" value="SPD86954.1"/>
    <property type="molecule type" value="Genomic_DNA"/>
</dbReference>
<proteinExistence type="predicted"/>
<name>A0A2N9JFQ4_9ACTN</name>
<evidence type="ECO:0000313" key="1">
    <source>
        <dbReference type="EMBL" id="SPD86954.1"/>
    </source>
</evidence>